<dbReference type="SUPFAM" id="SSF56935">
    <property type="entry name" value="Porins"/>
    <property type="match status" value="1"/>
</dbReference>
<comment type="caution">
    <text evidence="9">The sequence shown here is derived from an EMBL/GenBank/DDBJ whole genome shotgun (WGS) entry which is preliminary data.</text>
</comment>
<dbReference type="InterPro" id="IPR037066">
    <property type="entry name" value="Plug_dom_sf"/>
</dbReference>
<evidence type="ECO:0000256" key="2">
    <source>
        <dbReference type="ARBA" id="ARBA00022448"/>
    </source>
</evidence>
<dbReference type="InterPro" id="IPR036942">
    <property type="entry name" value="Beta-barrel_TonB_sf"/>
</dbReference>
<dbReference type="InterPro" id="IPR012910">
    <property type="entry name" value="Plug_dom"/>
</dbReference>
<keyword evidence="4 7" id="KW-0812">Transmembrane</keyword>
<evidence type="ECO:0000256" key="6">
    <source>
        <dbReference type="ARBA" id="ARBA00023237"/>
    </source>
</evidence>
<evidence type="ECO:0000313" key="9">
    <source>
        <dbReference type="EMBL" id="MVZ61910.1"/>
    </source>
</evidence>
<dbReference type="InterPro" id="IPR008969">
    <property type="entry name" value="CarboxyPept-like_regulatory"/>
</dbReference>
<keyword evidence="2 7" id="KW-0813">Transport</keyword>
<dbReference type="Pfam" id="PF07715">
    <property type="entry name" value="Plug"/>
    <property type="match status" value="1"/>
</dbReference>
<comment type="similarity">
    <text evidence="7">Belongs to the TonB-dependent receptor family.</text>
</comment>
<dbReference type="NCBIfam" id="TIGR04056">
    <property type="entry name" value="OMP_RagA_SusC"/>
    <property type="match status" value="1"/>
</dbReference>
<evidence type="ECO:0000256" key="1">
    <source>
        <dbReference type="ARBA" id="ARBA00004571"/>
    </source>
</evidence>
<dbReference type="Gene3D" id="2.170.130.10">
    <property type="entry name" value="TonB-dependent receptor, plug domain"/>
    <property type="match status" value="1"/>
</dbReference>
<proteinExistence type="inferred from homology"/>
<evidence type="ECO:0000259" key="8">
    <source>
        <dbReference type="SMART" id="SM00965"/>
    </source>
</evidence>
<dbReference type="InterPro" id="IPR039426">
    <property type="entry name" value="TonB-dep_rcpt-like"/>
</dbReference>
<evidence type="ECO:0000256" key="5">
    <source>
        <dbReference type="ARBA" id="ARBA00023136"/>
    </source>
</evidence>
<dbReference type="NCBIfam" id="TIGR04057">
    <property type="entry name" value="SusC_RagA_signa"/>
    <property type="match status" value="1"/>
</dbReference>
<dbReference type="InterPro" id="IPR023996">
    <property type="entry name" value="TonB-dep_OMP_SusC/RagA"/>
</dbReference>
<protein>
    <submittedName>
        <fullName evidence="9">SusC/RagA family TonB-linked outer membrane protein</fullName>
    </submittedName>
</protein>
<dbReference type="InterPro" id="IPR011662">
    <property type="entry name" value="Secretin/TonB_short_N"/>
</dbReference>
<dbReference type="GO" id="GO:0009279">
    <property type="term" value="C:cell outer membrane"/>
    <property type="evidence" value="ECO:0007669"/>
    <property type="project" value="UniProtKB-SubCell"/>
</dbReference>
<dbReference type="InterPro" id="IPR023997">
    <property type="entry name" value="TonB-dep_OMP_SusC/RagA_CS"/>
</dbReference>
<dbReference type="SMART" id="SM00965">
    <property type="entry name" value="STN"/>
    <property type="match status" value="1"/>
</dbReference>
<keyword evidence="6 7" id="KW-0998">Cell outer membrane</keyword>
<sequence>MNNISFGKRSKKLFGPPFGIIVRIMKITTFLLLVFMSCVYAEGTAQNVSLALKNAKLEHAFQLISKQTKYKFLYSDDVLKYAPSVSLNVSNSPLREVLDQLLNDKNYSFKIIANTITVNYKTDSKPVVVTGYRAQQHRVTGTVKGSDGKALANASIEVKGGTAGTTSNETGAYSLNAPANATLVVRYVGYKSKEVAVDGRTSIHIILDSQDQALDAVEVVATGYQTLDRKLFTGATTKVNAKDAERAGVPDISRMLEGQAAGVSVQNVSGTFGAAPKIRVRGATSLSGDNKPLWVVDGIILEDIVNISNEALSTGDANTLIGSSVAGLNPNDIESMTILKDAAATAMYGARAMNGVIVVTTKRGVQTDGAPQINLNSTLTTYLKPNYNQFDIMNSGEQMSVLMEMERKGAFSHGASKNMPNGGIFYKMYNQIYDYNAETDTYSLKNDEASKNAFLKRYADANTDWFDLLFKNSLLQEHSLSFNSGTSKAQTYASTSFTNDSGQTLGDKVKRYTANLRTNFKMSDKFSGEILVNGSIRDQRTPGTLTRNSDPVFGQYSRDFDINPFSYSLNTSRLMTAYDENGNLEYFQRNFAPFNIINELENNYLELGMNELKVQAGFKYKFIKNFTYSADGSYRYAKTTRKHYIKENSNMVKAYQAHGMDPYIMDNNRFLFERPFAPTELPYVVLPEGGFYNTNSNDLVNYYFRHNLEYDATINTDHRVNVFGSMELRYTDRQYDSFDGVGYQYENSGIVNPDYKYFERAQYLVNPYFSMGYTKDRFVAYALRAAYAYAGKYSMNFTTRYDGSNLMGSSKTARWLPTWNISGAWDLDQESFFNADNPIISGARIRGTYGLVASLGNARNSDALFYNRLTYRPTELDKETLIGISSLANSGLTWEKLYETNLGADLSLFHNKIDLTVDLYKRDIFDLISTVTTSGIGGQFRKVANAGKMSGKGIEATIGGSPIKNDDFRWRTSFNFAINKNKITELEVNPNIWTLIRAEGGPLLNYDQRGLFSIKFNGLDPEYGFPRFVNQAGNETATRVDFQSTSIDYLKYHGPVDPVTTGGFYNQFAYKNLTLSVLFTFGFGNYVRLQPSFSPYLTDDVVMSRDMVNRWMMPGDEAKTTIPTILDPLVSEFFMADDPRYSYFAYNYSDQRVAKGDFIRFKNISLSYRLPQSITDRLKMRNMEVALVGNNVALLYSDKKLNGADPEFFGNGGVALPIPRQYTFSLKMGF</sequence>
<keyword evidence="10" id="KW-1185">Reference proteome</keyword>
<feature type="domain" description="Secretin/TonB short N-terminal" evidence="8">
    <location>
        <begin position="70"/>
        <end position="121"/>
    </location>
</feature>
<evidence type="ECO:0000313" key="10">
    <source>
        <dbReference type="Proteomes" id="UP000435036"/>
    </source>
</evidence>
<evidence type="ECO:0000256" key="4">
    <source>
        <dbReference type="ARBA" id="ARBA00022692"/>
    </source>
</evidence>
<dbReference type="EMBL" id="WSQA01000004">
    <property type="protein sequence ID" value="MVZ61910.1"/>
    <property type="molecule type" value="Genomic_DNA"/>
</dbReference>
<dbReference type="SUPFAM" id="SSF49464">
    <property type="entry name" value="Carboxypeptidase regulatory domain-like"/>
    <property type="match status" value="1"/>
</dbReference>
<accession>A0A6N8KWT9</accession>
<reference evidence="9 10" key="1">
    <citation type="submission" date="2019-12" db="EMBL/GenBank/DDBJ databases">
        <authorList>
            <person name="Dong K."/>
        </authorList>
    </citation>
    <scope>NUCLEOTIDE SEQUENCE [LARGE SCALE GENOMIC DNA]</scope>
    <source>
        <strain evidence="9 10">JCM 31225</strain>
    </source>
</reference>
<comment type="subcellular location">
    <subcellularLocation>
        <location evidence="1 7">Cell outer membrane</location>
        <topology evidence="1 7">Multi-pass membrane protein</topology>
    </subcellularLocation>
</comment>
<name>A0A6N8KWT9_9SPHI</name>
<dbReference type="AlphaFoldDB" id="A0A6N8KWT9"/>
<dbReference type="Pfam" id="PF07660">
    <property type="entry name" value="STN"/>
    <property type="match status" value="1"/>
</dbReference>
<organism evidence="9 10">
    <name type="scientific">Sphingobacterium humi</name>
    <dbReference type="NCBI Taxonomy" id="1796905"/>
    <lineage>
        <taxon>Bacteria</taxon>
        <taxon>Pseudomonadati</taxon>
        <taxon>Bacteroidota</taxon>
        <taxon>Sphingobacteriia</taxon>
        <taxon>Sphingobacteriales</taxon>
        <taxon>Sphingobacteriaceae</taxon>
        <taxon>Sphingobacterium</taxon>
    </lineage>
</organism>
<dbReference type="Gene3D" id="2.60.40.1120">
    <property type="entry name" value="Carboxypeptidase-like, regulatory domain"/>
    <property type="match status" value="1"/>
</dbReference>
<keyword evidence="5 7" id="KW-0472">Membrane</keyword>
<evidence type="ECO:0000256" key="3">
    <source>
        <dbReference type="ARBA" id="ARBA00022452"/>
    </source>
</evidence>
<dbReference type="Gene3D" id="3.55.50.30">
    <property type="match status" value="1"/>
</dbReference>
<evidence type="ECO:0000256" key="7">
    <source>
        <dbReference type="PROSITE-ProRule" id="PRU01360"/>
    </source>
</evidence>
<dbReference type="PROSITE" id="PS52016">
    <property type="entry name" value="TONB_DEPENDENT_REC_3"/>
    <property type="match status" value="1"/>
</dbReference>
<dbReference type="Proteomes" id="UP000435036">
    <property type="component" value="Unassembled WGS sequence"/>
</dbReference>
<dbReference type="Pfam" id="PF13715">
    <property type="entry name" value="CarbopepD_reg_2"/>
    <property type="match status" value="1"/>
</dbReference>
<gene>
    <name evidence="9" type="ORF">GQF63_07765</name>
</gene>
<dbReference type="Gene3D" id="2.40.170.20">
    <property type="entry name" value="TonB-dependent receptor, beta-barrel domain"/>
    <property type="match status" value="1"/>
</dbReference>
<keyword evidence="3 7" id="KW-1134">Transmembrane beta strand</keyword>